<protein>
    <submittedName>
        <fullName evidence="2">Uncharacterized protein</fullName>
    </submittedName>
</protein>
<keyword evidence="3" id="KW-1185">Reference proteome</keyword>
<sequence>MLAARYRRLWKRRFRRRPLLPFLLAATLAIDLALTAADIHQNLYAAAFFLAQMSLLAMWVVSATRGVVLRGAVTITALVLLIELFFRISDQTDAVLGPALLGVMASKLLTAGLVSVVHRATCPTLTPRPRLRFSMGTLLVSVFCVALVSNAVRNGDWSAMSDKSFLQLVGGEAIVVLIMASLHYLFRRRRRTWFLVGLPAACLLMAVTAPLNLYTQQVLVYSCAQALVMGIWLASIRVARRDVDRTGSTWPPEEAPLPLEQRTDDAAPVTLPLRIDLRV</sequence>
<reference evidence="2 3" key="1">
    <citation type="submission" date="2019-02" db="EMBL/GenBank/DDBJ databases">
        <title>Deep-cultivation of Planctomycetes and their phenomic and genomic characterization uncovers novel biology.</title>
        <authorList>
            <person name="Wiegand S."/>
            <person name="Jogler M."/>
            <person name="Boedeker C."/>
            <person name="Pinto D."/>
            <person name="Vollmers J."/>
            <person name="Rivas-Marin E."/>
            <person name="Kohn T."/>
            <person name="Peeters S.H."/>
            <person name="Heuer A."/>
            <person name="Rast P."/>
            <person name="Oberbeckmann S."/>
            <person name="Bunk B."/>
            <person name="Jeske O."/>
            <person name="Meyerdierks A."/>
            <person name="Storesund J.E."/>
            <person name="Kallscheuer N."/>
            <person name="Luecker S."/>
            <person name="Lage O.M."/>
            <person name="Pohl T."/>
            <person name="Merkel B.J."/>
            <person name="Hornburger P."/>
            <person name="Mueller R.-W."/>
            <person name="Bruemmer F."/>
            <person name="Labrenz M."/>
            <person name="Spormann A.M."/>
            <person name="Op Den Camp H."/>
            <person name="Overmann J."/>
            <person name="Amann R."/>
            <person name="Jetten M.S.M."/>
            <person name="Mascher T."/>
            <person name="Medema M.H."/>
            <person name="Devos D.P."/>
            <person name="Kaster A.-K."/>
            <person name="Ovreas L."/>
            <person name="Rohde M."/>
            <person name="Galperin M.Y."/>
            <person name="Jogler C."/>
        </authorList>
    </citation>
    <scope>NUCLEOTIDE SEQUENCE [LARGE SCALE GENOMIC DNA]</scope>
    <source>
        <strain evidence="2 3">Pla111</strain>
    </source>
</reference>
<keyword evidence="1" id="KW-1133">Transmembrane helix</keyword>
<dbReference type="RefSeq" id="WP_146572947.1">
    <property type="nucleotide sequence ID" value="NZ_SJPH01000003.1"/>
</dbReference>
<feature type="transmembrane region" description="Helical" evidence="1">
    <location>
        <begin position="100"/>
        <end position="121"/>
    </location>
</feature>
<organism evidence="2 3">
    <name type="scientific">Botrimarina hoheduenensis</name>
    <dbReference type="NCBI Taxonomy" id="2528000"/>
    <lineage>
        <taxon>Bacteria</taxon>
        <taxon>Pseudomonadati</taxon>
        <taxon>Planctomycetota</taxon>
        <taxon>Planctomycetia</taxon>
        <taxon>Pirellulales</taxon>
        <taxon>Lacipirellulaceae</taxon>
        <taxon>Botrimarina</taxon>
    </lineage>
</organism>
<dbReference type="AlphaFoldDB" id="A0A5C5W7M2"/>
<accession>A0A5C5W7M2</accession>
<gene>
    <name evidence="2" type="ORF">Pla111_15330</name>
</gene>
<keyword evidence="1" id="KW-0812">Transmembrane</keyword>
<dbReference type="Proteomes" id="UP000318995">
    <property type="component" value="Unassembled WGS sequence"/>
</dbReference>
<feature type="transmembrane region" description="Helical" evidence="1">
    <location>
        <begin position="219"/>
        <end position="239"/>
    </location>
</feature>
<evidence type="ECO:0000256" key="1">
    <source>
        <dbReference type="SAM" id="Phobius"/>
    </source>
</evidence>
<keyword evidence="1" id="KW-0472">Membrane</keyword>
<feature type="transmembrane region" description="Helical" evidence="1">
    <location>
        <begin position="164"/>
        <end position="186"/>
    </location>
</feature>
<feature type="transmembrane region" description="Helical" evidence="1">
    <location>
        <begin position="193"/>
        <end position="213"/>
    </location>
</feature>
<proteinExistence type="predicted"/>
<feature type="transmembrane region" description="Helical" evidence="1">
    <location>
        <begin position="68"/>
        <end position="88"/>
    </location>
</feature>
<name>A0A5C5W7M2_9BACT</name>
<feature type="transmembrane region" description="Helical" evidence="1">
    <location>
        <begin position="45"/>
        <end position="61"/>
    </location>
</feature>
<evidence type="ECO:0000313" key="3">
    <source>
        <dbReference type="Proteomes" id="UP000318995"/>
    </source>
</evidence>
<feature type="transmembrane region" description="Helical" evidence="1">
    <location>
        <begin position="133"/>
        <end position="152"/>
    </location>
</feature>
<dbReference type="EMBL" id="SJPH01000003">
    <property type="protein sequence ID" value="TWT46437.1"/>
    <property type="molecule type" value="Genomic_DNA"/>
</dbReference>
<comment type="caution">
    <text evidence="2">The sequence shown here is derived from an EMBL/GenBank/DDBJ whole genome shotgun (WGS) entry which is preliminary data.</text>
</comment>
<evidence type="ECO:0000313" key="2">
    <source>
        <dbReference type="EMBL" id="TWT46437.1"/>
    </source>
</evidence>